<evidence type="ECO:0000313" key="2">
    <source>
        <dbReference type="EMBL" id="KAK6145201.1"/>
    </source>
</evidence>
<evidence type="ECO:0000256" key="1">
    <source>
        <dbReference type="SAM" id="MobiDB-lite"/>
    </source>
</evidence>
<evidence type="ECO:0000313" key="3">
    <source>
        <dbReference type="Proteomes" id="UP001318860"/>
    </source>
</evidence>
<dbReference type="Proteomes" id="UP001318860">
    <property type="component" value="Unassembled WGS sequence"/>
</dbReference>
<dbReference type="PANTHER" id="PTHR33240:SF15">
    <property type="entry name" value="GAG-PRO-LIKE PROTEIN"/>
    <property type="match status" value="1"/>
</dbReference>
<sequence>MEKPQEEITFGEEDLSPGAQEGEHPTAHLIIFVAVANFYVKIVLVNIGSSMDILSYSPFRLLGFEDSSLTELTTALYDLSLQKIPILEEITLSLSLGSYPCQYNVILARPSLKSFRTIASIYHQKLKFPTSKGIGDECGDRSVARECHFTAWKEEPQAWDPELWNALTTPMEVSLLQEEDYPEESQEKENSNARKLKEEPKLEAVERIKLVVLDPTDEMNIVWLGTELEFRVEQKSLKSSEEMHKCSLGDESTTLEELSTPRVV</sequence>
<comment type="caution">
    <text evidence="2">The sequence shown here is derived from an EMBL/GenBank/DDBJ whole genome shotgun (WGS) entry which is preliminary data.</text>
</comment>
<keyword evidence="3" id="KW-1185">Reference proteome</keyword>
<accession>A0ABR0WF18</accession>
<feature type="region of interest" description="Disordered" evidence="1">
    <location>
        <begin position="244"/>
        <end position="264"/>
    </location>
</feature>
<name>A0ABR0WF18_REHGL</name>
<protein>
    <submittedName>
        <fullName evidence="2">Uncharacterized protein</fullName>
    </submittedName>
</protein>
<organism evidence="2 3">
    <name type="scientific">Rehmannia glutinosa</name>
    <name type="common">Chinese foxglove</name>
    <dbReference type="NCBI Taxonomy" id="99300"/>
    <lineage>
        <taxon>Eukaryota</taxon>
        <taxon>Viridiplantae</taxon>
        <taxon>Streptophyta</taxon>
        <taxon>Embryophyta</taxon>
        <taxon>Tracheophyta</taxon>
        <taxon>Spermatophyta</taxon>
        <taxon>Magnoliopsida</taxon>
        <taxon>eudicotyledons</taxon>
        <taxon>Gunneridae</taxon>
        <taxon>Pentapetalae</taxon>
        <taxon>asterids</taxon>
        <taxon>lamiids</taxon>
        <taxon>Lamiales</taxon>
        <taxon>Orobanchaceae</taxon>
        <taxon>Rehmannieae</taxon>
        <taxon>Rehmannia</taxon>
    </lineage>
</organism>
<dbReference type="EMBL" id="JABTTQ020000012">
    <property type="protein sequence ID" value="KAK6145201.1"/>
    <property type="molecule type" value="Genomic_DNA"/>
</dbReference>
<reference evidence="2 3" key="1">
    <citation type="journal article" date="2021" name="Comput. Struct. Biotechnol. J.">
        <title>De novo genome assembly of the potent medicinal plant Rehmannia glutinosa using nanopore technology.</title>
        <authorList>
            <person name="Ma L."/>
            <person name="Dong C."/>
            <person name="Song C."/>
            <person name="Wang X."/>
            <person name="Zheng X."/>
            <person name="Niu Y."/>
            <person name="Chen S."/>
            <person name="Feng W."/>
        </authorList>
    </citation>
    <scope>NUCLEOTIDE SEQUENCE [LARGE SCALE GENOMIC DNA]</scope>
    <source>
        <strain evidence="2">DH-2019</strain>
    </source>
</reference>
<dbReference type="PANTHER" id="PTHR33240">
    <property type="entry name" value="OS08G0508500 PROTEIN"/>
    <property type="match status" value="1"/>
</dbReference>
<gene>
    <name evidence="2" type="ORF">DH2020_022021</name>
</gene>
<proteinExistence type="predicted"/>